<evidence type="ECO:0000313" key="1">
    <source>
        <dbReference type="EMBL" id="KAG2306964.1"/>
    </source>
</evidence>
<keyword evidence="2" id="KW-1185">Reference proteome</keyword>
<dbReference type="Proteomes" id="UP000886595">
    <property type="component" value="Unassembled WGS sequence"/>
</dbReference>
<dbReference type="EMBL" id="JAAMPC010000006">
    <property type="protein sequence ID" value="KAG2306964.1"/>
    <property type="molecule type" value="Genomic_DNA"/>
</dbReference>
<name>A0A8X7SH68_BRACI</name>
<comment type="caution">
    <text evidence="1">The sequence shown here is derived from an EMBL/GenBank/DDBJ whole genome shotgun (WGS) entry which is preliminary data.</text>
</comment>
<sequence>MVVRGYIAEYPNDEEELEGIDLQQKRYPGEEVIGITYLTRYGKRYKDCLSFAVDDVSVLDGKTPMEALGGSDESGMRRRGVFGSTSGWYHLAGRGQH</sequence>
<evidence type="ECO:0000313" key="2">
    <source>
        <dbReference type="Proteomes" id="UP000886595"/>
    </source>
</evidence>
<organism evidence="1 2">
    <name type="scientific">Brassica carinata</name>
    <name type="common">Ethiopian mustard</name>
    <name type="synonym">Abyssinian cabbage</name>
    <dbReference type="NCBI Taxonomy" id="52824"/>
    <lineage>
        <taxon>Eukaryota</taxon>
        <taxon>Viridiplantae</taxon>
        <taxon>Streptophyta</taxon>
        <taxon>Embryophyta</taxon>
        <taxon>Tracheophyta</taxon>
        <taxon>Spermatophyta</taxon>
        <taxon>Magnoliopsida</taxon>
        <taxon>eudicotyledons</taxon>
        <taxon>Gunneridae</taxon>
        <taxon>Pentapetalae</taxon>
        <taxon>rosids</taxon>
        <taxon>malvids</taxon>
        <taxon>Brassicales</taxon>
        <taxon>Brassicaceae</taxon>
        <taxon>Brassiceae</taxon>
        <taxon>Brassica</taxon>
    </lineage>
</organism>
<reference evidence="1 2" key="1">
    <citation type="submission" date="2020-02" db="EMBL/GenBank/DDBJ databases">
        <authorList>
            <person name="Ma Q."/>
            <person name="Huang Y."/>
            <person name="Song X."/>
            <person name="Pei D."/>
        </authorList>
    </citation>
    <scope>NUCLEOTIDE SEQUENCE [LARGE SCALE GENOMIC DNA]</scope>
    <source>
        <strain evidence="1">Sxm20200214</strain>
        <tissue evidence="1">Leaf</tissue>
    </source>
</reference>
<gene>
    <name evidence="1" type="ORF">Bca52824_026712</name>
</gene>
<dbReference type="OrthoDB" id="10562963at2759"/>
<dbReference type="AlphaFoldDB" id="A0A8X7SH68"/>
<accession>A0A8X7SH68</accession>
<proteinExistence type="predicted"/>
<protein>
    <submittedName>
        <fullName evidence="1">Uncharacterized protein</fullName>
    </submittedName>
</protein>